<evidence type="ECO:0000256" key="3">
    <source>
        <dbReference type="ARBA" id="ARBA00022722"/>
    </source>
</evidence>
<dbReference type="InterPro" id="IPR002716">
    <property type="entry name" value="PIN_dom"/>
</dbReference>
<dbReference type="InterPro" id="IPR029060">
    <property type="entry name" value="PIN-like_dom_sf"/>
</dbReference>
<dbReference type="GO" id="GO:0016787">
    <property type="term" value="F:hydrolase activity"/>
    <property type="evidence" value="ECO:0007669"/>
    <property type="project" value="UniProtKB-KW"/>
</dbReference>
<evidence type="ECO:0000313" key="11">
    <source>
        <dbReference type="Proteomes" id="UP000199385"/>
    </source>
</evidence>
<sequence>MKIADYLIDTSALVRLLRDPAVLARWEQTLTAGLVAICPLVELEFLYSARSVADRARLEQQLRTVFGWVGMPDGSYERAAEIQADLTARGTHRSAGAVDLLIAATAEHQGLSLLHYDRDYDQVAAVTGQPMRWLAPAGSLK</sequence>
<proteinExistence type="inferred from homology"/>
<comment type="cofactor">
    <cofactor evidence="1 8">
        <name>Mg(2+)</name>
        <dbReference type="ChEBI" id="CHEBI:18420"/>
    </cofactor>
</comment>
<dbReference type="EC" id="3.1.-.-" evidence="8"/>
<keyword evidence="4 8" id="KW-0479">Metal-binding</keyword>
<dbReference type="PANTHER" id="PTHR33653">
    <property type="entry name" value="RIBONUCLEASE VAPC2"/>
    <property type="match status" value="1"/>
</dbReference>
<protein>
    <recommendedName>
        <fullName evidence="8">Ribonuclease VapC</fullName>
        <shortName evidence="8">RNase VapC</shortName>
        <ecNumber evidence="8">3.1.-.-</ecNumber>
    </recommendedName>
    <alternativeName>
        <fullName evidence="8">Toxin VapC</fullName>
    </alternativeName>
</protein>
<organism evidence="10 11">
    <name type="scientific">Micromonospora auratinigra</name>
    <dbReference type="NCBI Taxonomy" id="261654"/>
    <lineage>
        <taxon>Bacteria</taxon>
        <taxon>Bacillati</taxon>
        <taxon>Actinomycetota</taxon>
        <taxon>Actinomycetes</taxon>
        <taxon>Micromonosporales</taxon>
        <taxon>Micromonosporaceae</taxon>
        <taxon>Micromonospora</taxon>
    </lineage>
</organism>
<dbReference type="InterPro" id="IPR050556">
    <property type="entry name" value="Type_II_TA_system_RNase"/>
</dbReference>
<dbReference type="Gene3D" id="3.40.50.1010">
    <property type="entry name" value="5'-nuclease"/>
    <property type="match status" value="1"/>
</dbReference>
<dbReference type="HAMAP" id="MF_00265">
    <property type="entry name" value="VapC_Nob1"/>
    <property type="match status" value="1"/>
</dbReference>
<accession>A0A1A9A2B5</accession>
<dbReference type="CDD" id="cd18755">
    <property type="entry name" value="PIN_MtVapC3_VapC21-like"/>
    <property type="match status" value="1"/>
</dbReference>
<evidence type="ECO:0000256" key="7">
    <source>
        <dbReference type="ARBA" id="ARBA00038093"/>
    </source>
</evidence>
<dbReference type="Pfam" id="PF01850">
    <property type="entry name" value="PIN"/>
    <property type="match status" value="1"/>
</dbReference>
<evidence type="ECO:0000259" key="9">
    <source>
        <dbReference type="Pfam" id="PF01850"/>
    </source>
</evidence>
<dbReference type="SUPFAM" id="SSF88723">
    <property type="entry name" value="PIN domain-like"/>
    <property type="match status" value="1"/>
</dbReference>
<comment type="function">
    <text evidence="8">Toxic component of a toxin-antitoxin (TA) system. An RNase.</text>
</comment>
<dbReference type="PANTHER" id="PTHR33653:SF1">
    <property type="entry name" value="RIBONUCLEASE VAPC2"/>
    <property type="match status" value="1"/>
</dbReference>
<feature type="domain" description="PIN" evidence="9">
    <location>
        <begin position="6"/>
        <end position="124"/>
    </location>
</feature>
<dbReference type="RefSeq" id="WP_091668121.1">
    <property type="nucleotide sequence ID" value="NZ_LT594323.1"/>
</dbReference>
<keyword evidence="8" id="KW-0800">Toxin</keyword>
<dbReference type="InterPro" id="IPR022907">
    <property type="entry name" value="VapC_family"/>
</dbReference>
<evidence type="ECO:0000256" key="8">
    <source>
        <dbReference type="HAMAP-Rule" id="MF_00265"/>
    </source>
</evidence>
<dbReference type="STRING" id="261654.GA0070611_4727"/>
<evidence type="ECO:0000256" key="4">
    <source>
        <dbReference type="ARBA" id="ARBA00022723"/>
    </source>
</evidence>
<comment type="similarity">
    <text evidence="7 8">Belongs to the PINc/VapC protein family.</text>
</comment>
<dbReference type="AlphaFoldDB" id="A0A1A9A2B5"/>
<keyword evidence="3 8" id="KW-0540">Nuclease</keyword>
<keyword evidence="2 8" id="KW-1277">Toxin-antitoxin system</keyword>
<dbReference type="EMBL" id="LT594323">
    <property type="protein sequence ID" value="SBT50308.1"/>
    <property type="molecule type" value="Genomic_DNA"/>
</dbReference>
<keyword evidence="6 8" id="KW-0460">Magnesium</keyword>
<dbReference type="PATRIC" id="fig|261654.4.peg.4797"/>
<evidence type="ECO:0000256" key="5">
    <source>
        <dbReference type="ARBA" id="ARBA00022801"/>
    </source>
</evidence>
<gene>
    <name evidence="8" type="primary">vapC</name>
    <name evidence="10" type="ORF">GA0070611_4727</name>
</gene>
<keyword evidence="5 8" id="KW-0378">Hydrolase</keyword>
<feature type="binding site" evidence="8">
    <location>
        <position position="9"/>
    </location>
    <ligand>
        <name>Mg(2+)</name>
        <dbReference type="ChEBI" id="CHEBI:18420"/>
    </ligand>
</feature>
<feature type="binding site" evidence="8">
    <location>
        <position position="99"/>
    </location>
    <ligand>
        <name>Mg(2+)</name>
        <dbReference type="ChEBI" id="CHEBI:18420"/>
    </ligand>
</feature>
<evidence type="ECO:0000256" key="1">
    <source>
        <dbReference type="ARBA" id="ARBA00001946"/>
    </source>
</evidence>
<reference evidence="11" key="1">
    <citation type="submission" date="2016-06" db="EMBL/GenBank/DDBJ databases">
        <authorList>
            <person name="Varghese N."/>
            <person name="Submissions Spin"/>
        </authorList>
    </citation>
    <scope>NUCLEOTIDE SEQUENCE [LARGE SCALE GENOMIC DNA]</scope>
    <source>
        <strain evidence="11">DSM 44815</strain>
    </source>
</reference>
<evidence type="ECO:0000256" key="6">
    <source>
        <dbReference type="ARBA" id="ARBA00022842"/>
    </source>
</evidence>
<dbReference type="GO" id="GO:0000287">
    <property type="term" value="F:magnesium ion binding"/>
    <property type="evidence" value="ECO:0007669"/>
    <property type="project" value="UniProtKB-UniRule"/>
</dbReference>
<dbReference type="Proteomes" id="UP000199385">
    <property type="component" value="Chromosome I"/>
</dbReference>
<dbReference type="GO" id="GO:0090729">
    <property type="term" value="F:toxin activity"/>
    <property type="evidence" value="ECO:0007669"/>
    <property type="project" value="UniProtKB-KW"/>
</dbReference>
<evidence type="ECO:0000313" key="10">
    <source>
        <dbReference type="EMBL" id="SBT50308.1"/>
    </source>
</evidence>
<name>A0A1A9A2B5_9ACTN</name>
<dbReference type="GO" id="GO:0004540">
    <property type="term" value="F:RNA nuclease activity"/>
    <property type="evidence" value="ECO:0007669"/>
    <property type="project" value="InterPro"/>
</dbReference>
<dbReference type="OrthoDB" id="5185254at2"/>
<evidence type="ECO:0000256" key="2">
    <source>
        <dbReference type="ARBA" id="ARBA00022649"/>
    </source>
</evidence>
<keyword evidence="11" id="KW-1185">Reference proteome</keyword>